<dbReference type="OrthoDB" id="2744437at2759"/>
<dbReference type="OMA" id="CANLWTW"/>
<protein>
    <recommendedName>
        <fullName evidence="4">F-box domain-containing protein</fullName>
    </recommendedName>
</protein>
<evidence type="ECO:0000256" key="1">
    <source>
        <dbReference type="SAM" id="MobiDB-lite"/>
    </source>
</evidence>
<dbReference type="EMBL" id="MNAD01000413">
    <property type="protein sequence ID" value="OJT13385.1"/>
    <property type="molecule type" value="Genomic_DNA"/>
</dbReference>
<accession>A0A1M2W0K0</accession>
<organism evidence="2 3">
    <name type="scientific">Trametes pubescens</name>
    <name type="common">White-rot fungus</name>
    <dbReference type="NCBI Taxonomy" id="154538"/>
    <lineage>
        <taxon>Eukaryota</taxon>
        <taxon>Fungi</taxon>
        <taxon>Dikarya</taxon>
        <taxon>Basidiomycota</taxon>
        <taxon>Agaricomycotina</taxon>
        <taxon>Agaricomycetes</taxon>
        <taxon>Polyporales</taxon>
        <taxon>Polyporaceae</taxon>
        <taxon>Trametes</taxon>
    </lineage>
</organism>
<gene>
    <name evidence="2" type="ORF">TRAPUB_10151</name>
</gene>
<dbReference type="SUPFAM" id="SSF52047">
    <property type="entry name" value="RNI-like"/>
    <property type="match status" value="1"/>
</dbReference>
<dbReference type="STRING" id="154538.A0A1M2W0K0"/>
<feature type="region of interest" description="Disordered" evidence="1">
    <location>
        <begin position="443"/>
        <end position="477"/>
    </location>
</feature>
<sequence length="591" mass="65471">MYKWIKVAHVCRHWREIALNCANLWTWVAFDQHIPTSYSEMLLDRARGLPLMVTFVISDTMGHCEGCVNGDWFYDNFHDQTAEICSLVPRIRELRILIDRLCFEECWEDLLSAESDVLEVLRLEAFGKSRYTQLAIPPRGPSVSITEPLFMVPPPNLRSLSFAGVGCSWSETLLRPSLRHLELTSCQLSEPPNGSDMAAFLDAMRPLSNLETLKLDWPLFTDINEAGCSPVSLPRLTSIHLRGSNERIGRLLSYLQMLPTTTVRCTVLDSFFNERERKPFQTALAHLFENMTIHAVAWGTVPPIDPTGGDLTTMCQIWAVQGRGVRPPRDDLSWEAIVEADDPRLVLETGFRPSLDVVTPAALQALDLSYVEMIHVSGGTPSRSWARALKKAVNVQSLSVNGMAAFALPAVLAGGVPEDPEEDWQICLDNDVASADEWHWTAFDEDPPSAEHTDAAESDTAGVDETQPDGEVPGPGPPVFPKLHSLHILNVDIHLPHMPLDDLHCGEGTCYPHASDALFALFDAAGAKYGLSVSKLLKCLRVRAEQRASPIVRVDFEGCACADLGSIRWLAGAIPEVFWDDQLILPLEPGP</sequence>
<evidence type="ECO:0000313" key="2">
    <source>
        <dbReference type="EMBL" id="OJT13385.1"/>
    </source>
</evidence>
<dbReference type="AlphaFoldDB" id="A0A1M2W0K0"/>
<proteinExistence type="predicted"/>
<dbReference type="Proteomes" id="UP000184267">
    <property type="component" value="Unassembled WGS sequence"/>
</dbReference>
<reference evidence="2 3" key="1">
    <citation type="submission" date="2016-10" db="EMBL/GenBank/DDBJ databases">
        <title>Genome sequence of the basidiomycete white-rot fungus Trametes pubescens.</title>
        <authorList>
            <person name="Makela M.R."/>
            <person name="Granchi Z."/>
            <person name="Peng M."/>
            <person name="De Vries R.P."/>
            <person name="Grigoriev I."/>
            <person name="Riley R."/>
            <person name="Hilden K."/>
        </authorList>
    </citation>
    <scope>NUCLEOTIDE SEQUENCE [LARGE SCALE GENOMIC DNA]</scope>
    <source>
        <strain evidence="2 3">FBCC735</strain>
    </source>
</reference>
<evidence type="ECO:0000313" key="3">
    <source>
        <dbReference type="Proteomes" id="UP000184267"/>
    </source>
</evidence>
<dbReference type="Gene3D" id="3.80.10.10">
    <property type="entry name" value="Ribonuclease Inhibitor"/>
    <property type="match status" value="1"/>
</dbReference>
<name>A0A1M2W0K0_TRAPU</name>
<keyword evidence="3" id="KW-1185">Reference proteome</keyword>
<comment type="caution">
    <text evidence="2">The sequence shown here is derived from an EMBL/GenBank/DDBJ whole genome shotgun (WGS) entry which is preliminary data.</text>
</comment>
<dbReference type="InterPro" id="IPR032675">
    <property type="entry name" value="LRR_dom_sf"/>
</dbReference>
<evidence type="ECO:0008006" key="4">
    <source>
        <dbReference type="Google" id="ProtNLM"/>
    </source>
</evidence>